<organism evidence="2 3">
    <name type="scientific">Dryococelus australis</name>
    <dbReference type="NCBI Taxonomy" id="614101"/>
    <lineage>
        <taxon>Eukaryota</taxon>
        <taxon>Metazoa</taxon>
        <taxon>Ecdysozoa</taxon>
        <taxon>Arthropoda</taxon>
        <taxon>Hexapoda</taxon>
        <taxon>Insecta</taxon>
        <taxon>Pterygota</taxon>
        <taxon>Neoptera</taxon>
        <taxon>Polyneoptera</taxon>
        <taxon>Phasmatodea</taxon>
        <taxon>Verophasmatodea</taxon>
        <taxon>Anareolatae</taxon>
        <taxon>Phasmatidae</taxon>
        <taxon>Eurycanthinae</taxon>
        <taxon>Dryococelus</taxon>
    </lineage>
</organism>
<evidence type="ECO:0000256" key="1">
    <source>
        <dbReference type="SAM" id="SignalP"/>
    </source>
</evidence>
<reference evidence="2 3" key="1">
    <citation type="submission" date="2023-02" db="EMBL/GenBank/DDBJ databases">
        <title>LHISI_Scaffold_Assembly.</title>
        <authorList>
            <person name="Stuart O.P."/>
            <person name="Cleave R."/>
            <person name="Magrath M.J.L."/>
            <person name="Mikheyev A.S."/>
        </authorList>
    </citation>
    <scope>NUCLEOTIDE SEQUENCE [LARGE SCALE GENOMIC DNA]</scope>
    <source>
        <strain evidence="2">Daus_M_001</strain>
        <tissue evidence="2">Leg muscle</tissue>
    </source>
</reference>
<dbReference type="EMBL" id="JARBHB010000004">
    <property type="protein sequence ID" value="KAJ8885008.1"/>
    <property type="molecule type" value="Genomic_DNA"/>
</dbReference>
<feature type="chain" id="PRO_5047362604" evidence="1">
    <location>
        <begin position="17"/>
        <end position="224"/>
    </location>
</feature>
<accession>A0ABQ9HM81</accession>
<gene>
    <name evidence="2" type="ORF">PR048_011204</name>
</gene>
<feature type="signal peptide" evidence="1">
    <location>
        <begin position="1"/>
        <end position="16"/>
    </location>
</feature>
<protein>
    <submittedName>
        <fullName evidence="2">Uncharacterized protein</fullName>
    </submittedName>
</protein>
<name>A0ABQ9HM81_9NEOP</name>
<dbReference type="Proteomes" id="UP001159363">
    <property type="component" value="Chromosome X"/>
</dbReference>
<evidence type="ECO:0000313" key="2">
    <source>
        <dbReference type="EMBL" id="KAJ8885008.1"/>
    </source>
</evidence>
<proteinExistence type="predicted"/>
<evidence type="ECO:0000313" key="3">
    <source>
        <dbReference type="Proteomes" id="UP001159363"/>
    </source>
</evidence>
<comment type="caution">
    <text evidence="2">The sequence shown here is derived from an EMBL/GenBank/DDBJ whole genome shotgun (WGS) entry which is preliminary data.</text>
</comment>
<keyword evidence="3" id="KW-1185">Reference proteome</keyword>
<keyword evidence="1" id="KW-0732">Signal</keyword>
<sequence>MSHMILRDILATVTSCGWFSLVVDELCDVSISLRIVGNLQPQELFLMGYELSKIINGGITNFGMSFIDLREVWKIFYKSRNHSWNLGLQYYVKNIPLLCDTLQTTENIVVLATVIFQNKGSLLQNLYSSNLELLAHLDLDPNTTLGSTTGGLCEQLEKGSMYFTLLIYCQIFHVTEKLSFFLQKPTSVSAVRESIQLVIGNLRSMRTEENFKKVKLPEVLFPFS</sequence>